<name>A0A839N7Y9_9MICO</name>
<evidence type="ECO:0000313" key="3">
    <source>
        <dbReference type="Proteomes" id="UP000559182"/>
    </source>
</evidence>
<sequence>MSSEAAALADLRATVKWLVGSAGATAVVLVGGLQLTRLPNPARTAGIVAAVAAAVAIGLALTLLTAAARVLAVPRMTATDLSDREINAGALDPDAPARINDDVVRWVRGHGVHLLAGERTITELCSLRATAQKTARDLRHRQDNRRVDQGEPENMARVNQELADIDAALTRLEDAVHYQRCDLRFRRMVSLFPWAGALFVAAVVTFALASAP</sequence>
<dbReference type="AlphaFoldDB" id="A0A839N7Y9"/>
<dbReference type="EMBL" id="JACHVQ010000001">
    <property type="protein sequence ID" value="MBB2890861.1"/>
    <property type="molecule type" value="Genomic_DNA"/>
</dbReference>
<feature type="transmembrane region" description="Helical" evidence="1">
    <location>
        <begin position="189"/>
        <end position="209"/>
    </location>
</feature>
<protein>
    <submittedName>
        <fullName evidence="2">Putative membrane protein YdfJ with MMPL/SSD domain</fullName>
    </submittedName>
</protein>
<keyword evidence="3" id="KW-1185">Reference proteome</keyword>
<evidence type="ECO:0000313" key="2">
    <source>
        <dbReference type="EMBL" id="MBB2890861.1"/>
    </source>
</evidence>
<keyword evidence="1" id="KW-1133">Transmembrane helix</keyword>
<reference evidence="2 3" key="1">
    <citation type="submission" date="2020-08" db="EMBL/GenBank/DDBJ databases">
        <title>Sequencing the genomes of 1000 actinobacteria strains.</title>
        <authorList>
            <person name="Klenk H.-P."/>
        </authorList>
    </citation>
    <scope>NUCLEOTIDE SEQUENCE [LARGE SCALE GENOMIC DNA]</scope>
    <source>
        <strain evidence="2 3">DSM 105369</strain>
    </source>
</reference>
<dbReference type="Proteomes" id="UP000559182">
    <property type="component" value="Unassembled WGS sequence"/>
</dbReference>
<keyword evidence="1" id="KW-0812">Transmembrane</keyword>
<gene>
    <name evidence="2" type="ORF">FHU39_000845</name>
</gene>
<evidence type="ECO:0000256" key="1">
    <source>
        <dbReference type="SAM" id="Phobius"/>
    </source>
</evidence>
<accession>A0A839N7Y9</accession>
<keyword evidence="1" id="KW-0472">Membrane</keyword>
<dbReference type="RefSeq" id="WP_183319209.1">
    <property type="nucleotide sequence ID" value="NZ_JACHVQ010000001.1"/>
</dbReference>
<organism evidence="2 3">
    <name type="scientific">Flexivirga oryzae</name>
    <dbReference type="NCBI Taxonomy" id="1794944"/>
    <lineage>
        <taxon>Bacteria</taxon>
        <taxon>Bacillati</taxon>
        <taxon>Actinomycetota</taxon>
        <taxon>Actinomycetes</taxon>
        <taxon>Micrococcales</taxon>
        <taxon>Dermacoccaceae</taxon>
        <taxon>Flexivirga</taxon>
    </lineage>
</organism>
<proteinExistence type="predicted"/>
<feature type="transmembrane region" description="Helical" evidence="1">
    <location>
        <begin position="17"/>
        <end position="35"/>
    </location>
</feature>
<feature type="transmembrane region" description="Helical" evidence="1">
    <location>
        <begin position="47"/>
        <end position="72"/>
    </location>
</feature>
<comment type="caution">
    <text evidence="2">The sequence shown here is derived from an EMBL/GenBank/DDBJ whole genome shotgun (WGS) entry which is preliminary data.</text>
</comment>